<dbReference type="STRING" id="1802363.A2682_03225"/>
<protein>
    <recommendedName>
        <fullName evidence="3">SHS2 domain-containing protein</fullName>
    </recommendedName>
</protein>
<dbReference type="SUPFAM" id="SSF53067">
    <property type="entry name" value="Actin-like ATPase domain"/>
    <property type="match status" value="2"/>
</dbReference>
<dbReference type="InterPro" id="IPR005883">
    <property type="entry name" value="PilM"/>
</dbReference>
<gene>
    <name evidence="1" type="ORF">A2682_03225</name>
</gene>
<reference evidence="1 2" key="1">
    <citation type="journal article" date="2016" name="Nat. Commun.">
        <title>Thousands of microbial genomes shed light on interconnected biogeochemical processes in an aquifer system.</title>
        <authorList>
            <person name="Anantharaman K."/>
            <person name="Brown C.T."/>
            <person name="Hug L.A."/>
            <person name="Sharon I."/>
            <person name="Castelle C.J."/>
            <person name="Probst A.J."/>
            <person name="Thomas B.C."/>
            <person name="Singh A."/>
            <person name="Wilkins M.J."/>
            <person name="Karaoz U."/>
            <person name="Brodie E.L."/>
            <person name="Williams K.H."/>
            <person name="Hubbard S.S."/>
            <person name="Banfield J.F."/>
        </authorList>
    </citation>
    <scope>NUCLEOTIDE SEQUENCE [LARGE SCALE GENOMIC DNA]</scope>
    <source>
        <strain evidence="2">RIFCSPHIGHO2_01_FULL_58_15</strain>
    </source>
</reference>
<dbReference type="Proteomes" id="UP000178690">
    <property type="component" value="Unassembled WGS sequence"/>
</dbReference>
<evidence type="ECO:0000313" key="1">
    <source>
        <dbReference type="EMBL" id="OHA49621.1"/>
    </source>
</evidence>
<dbReference type="EMBL" id="MHST01000006">
    <property type="protein sequence ID" value="OHA49621.1"/>
    <property type="molecule type" value="Genomic_DNA"/>
</dbReference>
<dbReference type="PANTHER" id="PTHR32432:SF3">
    <property type="entry name" value="ETHANOLAMINE UTILIZATION PROTEIN EUTJ"/>
    <property type="match status" value="1"/>
</dbReference>
<dbReference type="CDD" id="cd24049">
    <property type="entry name" value="ASKHA_NBD_PilM"/>
    <property type="match status" value="1"/>
</dbReference>
<name>A0A1G2PPV1_TERXR</name>
<dbReference type="Pfam" id="PF11104">
    <property type="entry name" value="PilM_2"/>
    <property type="match status" value="1"/>
</dbReference>
<accession>A0A1G2PPV1</accession>
<dbReference type="PANTHER" id="PTHR32432">
    <property type="entry name" value="CELL DIVISION PROTEIN FTSA-RELATED"/>
    <property type="match status" value="1"/>
</dbReference>
<proteinExistence type="predicted"/>
<dbReference type="InterPro" id="IPR043129">
    <property type="entry name" value="ATPase_NBD"/>
</dbReference>
<dbReference type="Gene3D" id="3.30.1490.300">
    <property type="match status" value="1"/>
</dbReference>
<dbReference type="AlphaFoldDB" id="A0A1G2PPV1"/>
<evidence type="ECO:0000313" key="2">
    <source>
        <dbReference type="Proteomes" id="UP000178690"/>
    </source>
</evidence>
<dbReference type="InterPro" id="IPR050696">
    <property type="entry name" value="FtsA/MreB"/>
</dbReference>
<sequence>MFDSFFNPKMPVLAIDLSDRSMKFARAKRYGVKRRIVGALRADLPDGLVVQGRVQQSEALAKTIRDTLRSPQAKSLRVAGAAMTLPEEHCFVRVVRVPRLPKNELAQAVRWEAEAAIPIPAAEAVLSWEIAEDKNAADHFDVLVAGASRDLVQGYAETLQRVPLVPIAFEPASFAIVRALLAPADREMVLVIDFGREHTGIIIAREHQVLVTANVPIASRIFTERVAGARKISIEQAERVKREVGILPQGEGIATREALAPTLDELVKQIQQFFTFSETHAHVDLPKGAPLQGMRVGRVLLSGGEAPMPGLAEYFSQALGVPVATGDPLRNLFKTDKRLVGHPLFSSVVGLALHGLEGS</sequence>
<organism evidence="1 2">
    <name type="scientific">Terrybacteria sp. (strain RIFCSPHIGHO2_01_FULL_58_15)</name>
    <dbReference type="NCBI Taxonomy" id="1802363"/>
    <lineage>
        <taxon>Bacteria</taxon>
        <taxon>Candidatus Terryibacteriota</taxon>
    </lineage>
</organism>
<evidence type="ECO:0008006" key="3">
    <source>
        <dbReference type="Google" id="ProtNLM"/>
    </source>
</evidence>
<dbReference type="Gene3D" id="3.30.420.40">
    <property type="match status" value="2"/>
</dbReference>
<dbReference type="PIRSF" id="PIRSF019169">
    <property type="entry name" value="PilM"/>
    <property type="match status" value="1"/>
</dbReference>
<comment type="caution">
    <text evidence="1">The sequence shown here is derived from an EMBL/GenBank/DDBJ whole genome shotgun (WGS) entry which is preliminary data.</text>
</comment>
<dbReference type="NCBIfam" id="TIGR01175">
    <property type="entry name" value="pilM"/>
    <property type="match status" value="1"/>
</dbReference>